<dbReference type="Pfam" id="PF14226">
    <property type="entry name" value="DIOX_N"/>
    <property type="match status" value="1"/>
</dbReference>
<comment type="cofactor">
    <cofactor evidence="2">
        <name>Fe cation</name>
        <dbReference type="ChEBI" id="CHEBI:24875"/>
    </cofactor>
</comment>
<organism evidence="11 12">
    <name type="scientific">Papaver atlanticum</name>
    <dbReference type="NCBI Taxonomy" id="357466"/>
    <lineage>
        <taxon>Eukaryota</taxon>
        <taxon>Viridiplantae</taxon>
        <taxon>Streptophyta</taxon>
        <taxon>Embryophyta</taxon>
        <taxon>Tracheophyta</taxon>
        <taxon>Spermatophyta</taxon>
        <taxon>Magnoliopsida</taxon>
        <taxon>Ranunculales</taxon>
        <taxon>Papaveraceae</taxon>
        <taxon>Papaveroideae</taxon>
        <taxon>Papaver</taxon>
    </lineage>
</organism>
<evidence type="ECO:0000259" key="10">
    <source>
        <dbReference type="PROSITE" id="PS51471"/>
    </source>
</evidence>
<protein>
    <recommendedName>
        <fullName evidence="10">Fe2OG dioxygenase domain-containing protein</fullName>
    </recommendedName>
</protein>
<dbReference type="InterPro" id="IPR044861">
    <property type="entry name" value="IPNS-like_FE2OG_OXY"/>
</dbReference>
<comment type="cofactor">
    <cofactor evidence="1">
        <name>L-ascorbate</name>
        <dbReference type="ChEBI" id="CHEBI:38290"/>
    </cofactor>
</comment>
<dbReference type="GO" id="GO:0016740">
    <property type="term" value="F:transferase activity"/>
    <property type="evidence" value="ECO:0007669"/>
    <property type="project" value="UniProtKB-KW"/>
</dbReference>
<name>A0AAD4XHU1_9MAGN</name>
<evidence type="ECO:0000256" key="5">
    <source>
        <dbReference type="ARBA" id="ARBA00022723"/>
    </source>
</evidence>
<evidence type="ECO:0000256" key="3">
    <source>
        <dbReference type="ARBA" id="ARBA00008056"/>
    </source>
</evidence>
<evidence type="ECO:0000256" key="6">
    <source>
        <dbReference type="ARBA" id="ARBA00022964"/>
    </source>
</evidence>
<keyword evidence="7 9" id="KW-0560">Oxidoreductase</keyword>
<evidence type="ECO:0000313" key="12">
    <source>
        <dbReference type="Proteomes" id="UP001202328"/>
    </source>
</evidence>
<dbReference type="AlphaFoldDB" id="A0AAD4XHU1"/>
<dbReference type="FunFam" id="2.60.120.330:FF:000001">
    <property type="entry name" value="Protein SRG1"/>
    <property type="match status" value="1"/>
</dbReference>
<dbReference type="InterPro" id="IPR050295">
    <property type="entry name" value="Plant_2OG-oxidoreductases"/>
</dbReference>
<dbReference type="Proteomes" id="UP001202328">
    <property type="component" value="Unassembled WGS sequence"/>
</dbReference>
<reference evidence="11" key="1">
    <citation type="submission" date="2022-04" db="EMBL/GenBank/DDBJ databases">
        <title>A functionally conserved STORR gene fusion in Papaver species that diverged 16.8 million years ago.</title>
        <authorList>
            <person name="Catania T."/>
        </authorList>
    </citation>
    <scope>NUCLEOTIDE SEQUENCE</scope>
    <source>
        <strain evidence="11">S-188037</strain>
    </source>
</reference>
<dbReference type="InterPro" id="IPR005123">
    <property type="entry name" value="Oxoglu/Fe-dep_dioxygenase_dom"/>
</dbReference>
<comment type="similarity">
    <text evidence="3 9">Belongs to the iron/ascorbate-dependent oxidoreductase family.</text>
</comment>
<feature type="domain" description="Fe2OG dioxygenase" evidence="10">
    <location>
        <begin position="209"/>
        <end position="309"/>
    </location>
</feature>
<keyword evidence="12" id="KW-1185">Reference proteome</keyword>
<dbReference type="InterPro" id="IPR027443">
    <property type="entry name" value="IPNS-like_sf"/>
</dbReference>
<keyword evidence="5 9" id="KW-0479">Metal-binding</keyword>
<dbReference type="PANTHER" id="PTHR47991">
    <property type="entry name" value="OXOGLUTARATE/IRON-DEPENDENT DIOXYGENASE"/>
    <property type="match status" value="1"/>
</dbReference>
<accession>A0AAD4XHU1</accession>
<evidence type="ECO:0000256" key="1">
    <source>
        <dbReference type="ARBA" id="ARBA00001961"/>
    </source>
</evidence>
<sequence>MNLERPSFVVPSVQELVKGKITEIPQRYIRNDITITSLEEEEHDSDSMAKYTIPVINIERLLSGQSVSADSEIEKLHSACKDWGFFQVVNHGISSSVVEKIKLEIHNLFELPIDEKNKLRQKPGEQEGFGQLFVVSDYQKLDWADLLFITTLPIEMRKPHLFDGIPLPLREALEAYSVGLKTLTMNLLGKMAKALKVDYNEIGELFNDCSQRMRLNYYPPCPMSEKVLGLSPHSDGGGLTILLQLNETEGLQIRKDGNWLPVKPIPDGFVVNIGDMIEILSNGVYRSIEHRVLIHPTKERLSIASFHAAKPDAVIDPALSLIDPPNKPALFRKETVAKYYENFYARKLDGKSNLHCMRIQNGQDDHSS</sequence>
<dbReference type="SUPFAM" id="SSF51197">
    <property type="entry name" value="Clavaminate synthase-like"/>
    <property type="match status" value="1"/>
</dbReference>
<dbReference type="PROSITE" id="PS51471">
    <property type="entry name" value="FE2OG_OXY"/>
    <property type="match status" value="1"/>
</dbReference>
<proteinExistence type="inferred from homology"/>
<gene>
    <name evidence="11" type="ORF">MKW98_011834</name>
</gene>
<dbReference type="Pfam" id="PF03171">
    <property type="entry name" value="2OG-FeII_Oxy"/>
    <property type="match status" value="1"/>
</dbReference>
<keyword evidence="6" id="KW-0223">Dioxygenase</keyword>
<comment type="caution">
    <text evidence="11">The sequence shown here is derived from an EMBL/GenBank/DDBJ whole genome shotgun (WGS) entry which is preliminary data.</text>
</comment>
<evidence type="ECO:0000313" key="11">
    <source>
        <dbReference type="EMBL" id="KAI3913773.1"/>
    </source>
</evidence>
<keyword evidence="4" id="KW-0808">Transferase</keyword>
<dbReference type="EMBL" id="JAJJMB010009441">
    <property type="protein sequence ID" value="KAI3913773.1"/>
    <property type="molecule type" value="Genomic_DNA"/>
</dbReference>
<evidence type="ECO:0000256" key="2">
    <source>
        <dbReference type="ARBA" id="ARBA00001962"/>
    </source>
</evidence>
<dbReference type="Gene3D" id="2.60.120.330">
    <property type="entry name" value="B-lactam Antibiotic, Isopenicillin N Synthase, Chain"/>
    <property type="match status" value="1"/>
</dbReference>
<keyword evidence="8 9" id="KW-0408">Iron</keyword>
<dbReference type="InterPro" id="IPR026992">
    <property type="entry name" value="DIOX_N"/>
</dbReference>
<dbReference type="GO" id="GO:0097295">
    <property type="term" value="P:morphine biosynthetic process"/>
    <property type="evidence" value="ECO:0007669"/>
    <property type="project" value="UniProtKB-ARBA"/>
</dbReference>
<dbReference type="GO" id="GO:0016706">
    <property type="term" value="F:2-oxoglutarate-dependent dioxygenase activity"/>
    <property type="evidence" value="ECO:0007669"/>
    <property type="project" value="UniProtKB-ARBA"/>
</dbReference>
<dbReference type="GO" id="GO:0046872">
    <property type="term" value="F:metal ion binding"/>
    <property type="evidence" value="ECO:0007669"/>
    <property type="project" value="UniProtKB-KW"/>
</dbReference>
<evidence type="ECO:0000256" key="8">
    <source>
        <dbReference type="ARBA" id="ARBA00023004"/>
    </source>
</evidence>
<evidence type="ECO:0000256" key="9">
    <source>
        <dbReference type="RuleBase" id="RU003682"/>
    </source>
</evidence>
<evidence type="ECO:0000256" key="4">
    <source>
        <dbReference type="ARBA" id="ARBA00022679"/>
    </source>
</evidence>
<evidence type="ECO:0000256" key="7">
    <source>
        <dbReference type="ARBA" id="ARBA00023002"/>
    </source>
</evidence>